<keyword evidence="1" id="KW-1133">Transmembrane helix</keyword>
<accession>A0A9X2JGH6</accession>
<dbReference type="AlphaFoldDB" id="A0A9X2JGH6"/>
<feature type="transmembrane region" description="Helical" evidence="1">
    <location>
        <begin position="92"/>
        <end position="114"/>
    </location>
</feature>
<gene>
    <name evidence="2" type="ORF">NG895_10815</name>
</gene>
<evidence type="ECO:0000313" key="3">
    <source>
        <dbReference type="Proteomes" id="UP001155241"/>
    </source>
</evidence>
<reference evidence="2" key="1">
    <citation type="submission" date="2022-06" db="EMBL/GenBank/DDBJ databases">
        <title>Aeoliella straminimaris, a novel planctomycete from sediments.</title>
        <authorList>
            <person name="Vitorino I.R."/>
            <person name="Lage O.M."/>
        </authorList>
    </citation>
    <scope>NUCLEOTIDE SEQUENCE</scope>
    <source>
        <strain evidence="2">ICT_H6.2</strain>
    </source>
</reference>
<keyword evidence="3" id="KW-1185">Reference proteome</keyword>
<dbReference type="EMBL" id="JAMXLR010000036">
    <property type="protein sequence ID" value="MCO6044397.1"/>
    <property type="molecule type" value="Genomic_DNA"/>
</dbReference>
<dbReference type="RefSeq" id="WP_252852499.1">
    <property type="nucleotide sequence ID" value="NZ_JAMXLR010000036.1"/>
</dbReference>
<comment type="caution">
    <text evidence="2">The sequence shown here is derived from an EMBL/GenBank/DDBJ whole genome shotgun (WGS) entry which is preliminary data.</text>
</comment>
<name>A0A9X2JGH6_9BACT</name>
<evidence type="ECO:0000256" key="1">
    <source>
        <dbReference type="SAM" id="Phobius"/>
    </source>
</evidence>
<keyword evidence="1" id="KW-0812">Transmembrane</keyword>
<feature type="transmembrane region" description="Helical" evidence="1">
    <location>
        <begin position="27"/>
        <end position="47"/>
    </location>
</feature>
<proteinExistence type="predicted"/>
<organism evidence="2 3">
    <name type="scientific">Aeoliella straminimaris</name>
    <dbReference type="NCBI Taxonomy" id="2954799"/>
    <lineage>
        <taxon>Bacteria</taxon>
        <taxon>Pseudomonadati</taxon>
        <taxon>Planctomycetota</taxon>
        <taxon>Planctomycetia</taxon>
        <taxon>Pirellulales</taxon>
        <taxon>Lacipirellulaceae</taxon>
        <taxon>Aeoliella</taxon>
    </lineage>
</organism>
<evidence type="ECO:0000313" key="2">
    <source>
        <dbReference type="EMBL" id="MCO6044397.1"/>
    </source>
</evidence>
<dbReference type="Proteomes" id="UP001155241">
    <property type="component" value="Unassembled WGS sequence"/>
</dbReference>
<feature type="transmembrane region" description="Helical" evidence="1">
    <location>
        <begin position="134"/>
        <end position="155"/>
    </location>
</feature>
<protein>
    <submittedName>
        <fullName evidence="2">Uncharacterized protein</fullName>
    </submittedName>
</protein>
<keyword evidence="1" id="KW-0472">Membrane</keyword>
<sequence>MPTYQTNQHGQIPYLISSRRREYNVRWSLRLLLIVLLAAGPICGWLACIDWQHIVWLDLAQLGVIVGSSVLPCVLVASILQQLEGRALVSTALVVGIVAVIFAISAGATLSAVLEQDELYRSGRVSGGVPPLELAMAVSFLCMGLSAILGTLLGASMGAAR</sequence>
<feature type="transmembrane region" description="Helical" evidence="1">
    <location>
        <begin position="59"/>
        <end position="80"/>
    </location>
</feature>